<evidence type="ECO:0000256" key="3">
    <source>
        <dbReference type="ARBA" id="ARBA00022692"/>
    </source>
</evidence>
<dbReference type="PROSITE" id="PS00211">
    <property type="entry name" value="ABC_TRANSPORTER_1"/>
    <property type="match status" value="1"/>
</dbReference>
<dbReference type="Proteomes" id="UP000433050">
    <property type="component" value="Unassembled WGS sequence"/>
</dbReference>
<sequence length="562" mass="57917">MTALRSMGAILRLFFAERRLALLGGIALAALTLIAGTALLGLSGWFITATALAGLSAVGAVAFDVFAPSAGIRFFAITRTVARYGERLVTHDAALAVLAGLRERLFLGWAAPEAAGRLADRPARLLFRLTLDIDALDSLYLRVLVPVLAAIAVTLAAAVFIGFIDPGTAFAFAAVVLGCGFLIPLLGLRAARRPGRRRAHALEVLRARAIDLVAGQTELVMTGRLAAQREAFVEADRRQGEADDALNRVEVFTGAALSAAGGLLLALALLVAAALKGEGVVDAPLAALLLLVALAAFDPFGMLKRGVVECERALIAARRVAPRLAAPVVASALPAPEPGVALRLDGVAVGHAGSTRPVLTGVDLVVRAGERLAIVGTSGAGKSTLLAAIAGEIGIKVGRLAAVPSTLLTQRTELFRDTLRGNLLIADPDADDARLLAALEAAGLGEVVAALPEGLGTLLGEGGLGLSGGQARRLALARLFLRAAPLWLLDEPTEGLDGATARDVVARVAAVSHGNATVFATHLRREAEVADRIVLIADGRIQAIANKGEPAFDAALATLRPD</sequence>
<feature type="domain" description="ABC transporter" evidence="9">
    <location>
        <begin position="342"/>
        <end position="559"/>
    </location>
</feature>
<accession>A0A5S9NE43</accession>
<dbReference type="GO" id="GO:0140359">
    <property type="term" value="F:ABC-type transporter activity"/>
    <property type="evidence" value="ECO:0007669"/>
    <property type="project" value="InterPro"/>
</dbReference>
<evidence type="ECO:0000256" key="1">
    <source>
        <dbReference type="ARBA" id="ARBA00004651"/>
    </source>
</evidence>
<evidence type="ECO:0000256" key="8">
    <source>
        <dbReference type="SAM" id="Phobius"/>
    </source>
</evidence>
<dbReference type="Pfam" id="PF00005">
    <property type="entry name" value="ABC_tran"/>
    <property type="match status" value="1"/>
</dbReference>
<keyword evidence="3 8" id="KW-0812">Transmembrane</keyword>
<evidence type="ECO:0000256" key="5">
    <source>
        <dbReference type="ARBA" id="ARBA00022840"/>
    </source>
</evidence>
<dbReference type="PROSITE" id="PS50893">
    <property type="entry name" value="ABC_TRANSPORTER_2"/>
    <property type="match status" value="1"/>
</dbReference>
<dbReference type="GO" id="GO:0005524">
    <property type="term" value="F:ATP binding"/>
    <property type="evidence" value="ECO:0007669"/>
    <property type="project" value="UniProtKB-KW"/>
</dbReference>
<dbReference type="GO" id="GO:0005886">
    <property type="term" value="C:plasma membrane"/>
    <property type="evidence" value="ECO:0007669"/>
    <property type="project" value="UniProtKB-SubCell"/>
</dbReference>
<keyword evidence="6 8" id="KW-1133">Transmembrane helix</keyword>
<dbReference type="InterPro" id="IPR014223">
    <property type="entry name" value="ABC_CydC/D"/>
</dbReference>
<evidence type="ECO:0000313" key="11">
    <source>
        <dbReference type="EMBL" id="CAA0088602.1"/>
    </source>
</evidence>
<gene>
    <name evidence="11" type="ORF">STARVERO_00732</name>
</gene>
<dbReference type="SUPFAM" id="SSF90123">
    <property type="entry name" value="ABC transporter transmembrane region"/>
    <property type="match status" value="1"/>
</dbReference>
<name>A0A5S9NE43_9HYPH</name>
<feature type="transmembrane region" description="Helical" evidence="8">
    <location>
        <begin position="20"/>
        <end position="39"/>
    </location>
</feature>
<dbReference type="InterPro" id="IPR027417">
    <property type="entry name" value="P-loop_NTPase"/>
</dbReference>
<dbReference type="SMART" id="SM00382">
    <property type="entry name" value="AAA"/>
    <property type="match status" value="1"/>
</dbReference>
<evidence type="ECO:0000256" key="4">
    <source>
        <dbReference type="ARBA" id="ARBA00022741"/>
    </source>
</evidence>
<dbReference type="Gene3D" id="1.20.1560.10">
    <property type="entry name" value="ABC transporter type 1, transmembrane domain"/>
    <property type="match status" value="1"/>
</dbReference>
<proteinExistence type="inferred from homology"/>
<keyword evidence="5 11" id="KW-0067">ATP-binding</keyword>
<dbReference type="NCBIfam" id="TIGR02868">
    <property type="entry name" value="CydC"/>
    <property type="match status" value="1"/>
</dbReference>
<dbReference type="InterPro" id="IPR003439">
    <property type="entry name" value="ABC_transporter-like_ATP-bd"/>
</dbReference>
<comment type="subcellular location">
    <subcellularLocation>
        <location evidence="1">Cell membrane</location>
        <topology evidence="1">Multi-pass membrane protein</topology>
    </subcellularLocation>
</comment>
<dbReference type="PANTHER" id="PTHR24221">
    <property type="entry name" value="ATP-BINDING CASSETTE SUB-FAMILY B"/>
    <property type="match status" value="1"/>
</dbReference>
<dbReference type="InterPro" id="IPR003593">
    <property type="entry name" value="AAA+_ATPase"/>
</dbReference>
<evidence type="ECO:0000256" key="2">
    <source>
        <dbReference type="ARBA" id="ARBA00005417"/>
    </source>
</evidence>
<protein>
    <submittedName>
        <fullName evidence="11">Putative ABC transporter ATP-binding protein</fullName>
    </submittedName>
</protein>
<feature type="transmembrane region" description="Helical" evidence="8">
    <location>
        <begin position="139"/>
        <end position="163"/>
    </location>
</feature>
<evidence type="ECO:0000259" key="9">
    <source>
        <dbReference type="PROSITE" id="PS50893"/>
    </source>
</evidence>
<keyword evidence="4" id="KW-0547">Nucleotide-binding</keyword>
<evidence type="ECO:0000313" key="12">
    <source>
        <dbReference type="Proteomes" id="UP000433050"/>
    </source>
</evidence>
<evidence type="ECO:0000256" key="6">
    <source>
        <dbReference type="ARBA" id="ARBA00022989"/>
    </source>
</evidence>
<dbReference type="AlphaFoldDB" id="A0A5S9NE43"/>
<comment type="similarity">
    <text evidence="2">Belongs to the ABC transporter superfamily.</text>
</comment>
<dbReference type="PANTHER" id="PTHR24221:SF590">
    <property type="entry name" value="COMPONENT LINKED WITH THE ASSEMBLY OF CYTOCHROME' TRANSPORT TRANSMEMBRANE ATP-BINDING PROTEIN ABC TRANSPORTER CYDD-RELATED"/>
    <property type="match status" value="1"/>
</dbReference>
<dbReference type="Gene3D" id="3.40.50.300">
    <property type="entry name" value="P-loop containing nucleotide triphosphate hydrolases"/>
    <property type="match status" value="1"/>
</dbReference>
<dbReference type="GO" id="GO:0045454">
    <property type="term" value="P:cell redox homeostasis"/>
    <property type="evidence" value="ECO:0007669"/>
    <property type="project" value="InterPro"/>
</dbReference>
<feature type="transmembrane region" description="Helical" evidence="8">
    <location>
        <begin position="169"/>
        <end position="188"/>
    </location>
</feature>
<dbReference type="InterPro" id="IPR039421">
    <property type="entry name" value="Type_1_exporter"/>
</dbReference>
<dbReference type="InterPro" id="IPR017871">
    <property type="entry name" value="ABC_transporter-like_CS"/>
</dbReference>
<dbReference type="RefSeq" id="WP_159597943.1">
    <property type="nucleotide sequence ID" value="NZ_CACSAS010000001.1"/>
</dbReference>
<evidence type="ECO:0000256" key="7">
    <source>
        <dbReference type="ARBA" id="ARBA00023136"/>
    </source>
</evidence>
<feature type="transmembrane region" description="Helical" evidence="8">
    <location>
        <begin position="280"/>
        <end position="297"/>
    </location>
</feature>
<dbReference type="GO" id="GO:0034775">
    <property type="term" value="P:glutathione transmembrane transport"/>
    <property type="evidence" value="ECO:0007669"/>
    <property type="project" value="InterPro"/>
</dbReference>
<organism evidence="11 12">
    <name type="scientific">Starkeya nomas</name>
    <dbReference type="NCBI Taxonomy" id="2666134"/>
    <lineage>
        <taxon>Bacteria</taxon>
        <taxon>Pseudomonadati</taxon>
        <taxon>Pseudomonadota</taxon>
        <taxon>Alphaproteobacteria</taxon>
        <taxon>Hyphomicrobiales</taxon>
        <taxon>Xanthobacteraceae</taxon>
        <taxon>Starkeya</taxon>
    </lineage>
</organism>
<dbReference type="SUPFAM" id="SSF52540">
    <property type="entry name" value="P-loop containing nucleoside triphosphate hydrolases"/>
    <property type="match status" value="1"/>
</dbReference>
<keyword evidence="12" id="KW-1185">Reference proteome</keyword>
<dbReference type="InterPro" id="IPR036640">
    <property type="entry name" value="ABC1_TM_sf"/>
</dbReference>
<feature type="transmembrane region" description="Helical" evidence="8">
    <location>
        <begin position="251"/>
        <end position="274"/>
    </location>
</feature>
<dbReference type="InterPro" id="IPR011527">
    <property type="entry name" value="ABC1_TM_dom"/>
</dbReference>
<feature type="transmembrane region" description="Helical" evidence="8">
    <location>
        <begin position="45"/>
        <end position="67"/>
    </location>
</feature>
<dbReference type="GO" id="GO:0016887">
    <property type="term" value="F:ATP hydrolysis activity"/>
    <property type="evidence" value="ECO:0007669"/>
    <property type="project" value="InterPro"/>
</dbReference>
<reference evidence="11 12" key="1">
    <citation type="submission" date="2019-12" db="EMBL/GenBank/DDBJ databases">
        <authorList>
            <person name="Reyes-Prieto M."/>
        </authorList>
    </citation>
    <scope>NUCLEOTIDE SEQUENCE [LARGE SCALE GENOMIC DNA]</scope>
    <source>
        <strain evidence="11">HF14-78462</strain>
    </source>
</reference>
<dbReference type="EMBL" id="CACSAS010000001">
    <property type="protein sequence ID" value="CAA0088602.1"/>
    <property type="molecule type" value="Genomic_DNA"/>
</dbReference>
<evidence type="ECO:0000259" key="10">
    <source>
        <dbReference type="PROSITE" id="PS50929"/>
    </source>
</evidence>
<dbReference type="PROSITE" id="PS50929">
    <property type="entry name" value="ABC_TM1F"/>
    <property type="match status" value="1"/>
</dbReference>
<keyword evidence="7 8" id="KW-0472">Membrane</keyword>
<feature type="domain" description="ABC transmembrane type-1" evidence="10">
    <location>
        <begin position="23"/>
        <end position="303"/>
    </location>
</feature>